<feature type="domain" description="Ubiquitinyl hydrolase variant UBP zinc finger" evidence="1">
    <location>
        <begin position="9"/>
        <end position="35"/>
    </location>
</feature>
<evidence type="ECO:0000313" key="2">
    <source>
        <dbReference type="EMBL" id="TYH39594.1"/>
    </source>
</evidence>
<accession>A0A5D2IAG0</accession>
<sequence>MFFTNLSRVRIPKPTNRIYKQECCLSFDSPHKPKSCEFQAHKGVRIKVHYQLLLFLMA</sequence>
<dbReference type="Pfam" id="PF17807">
    <property type="entry name" value="zf-UBP_var"/>
    <property type="match status" value="1"/>
</dbReference>
<keyword evidence="3" id="KW-1185">Reference proteome</keyword>
<organism evidence="2 3">
    <name type="scientific">Gossypium tomentosum</name>
    <name type="common">Hawaiian cotton</name>
    <name type="synonym">Gossypium sandvicense</name>
    <dbReference type="NCBI Taxonomy" id="34277"/>
    <lineage>
        <taxon>Eukaryota</taxon>
        <taxon>Viridiplantae</taxon>
        <taxon>Streptophyta</taxon>
        <taxon>Embryophyta</taxon>
        <taxon>Tracheophyta</taxon>
        <taxon>Spermatophyta</taxon>
        <taxon>Magnoliopsida</taxon>
        <taxon>eudicotyledons</taxon>
        <taxon>Gunneridae</taxon>
        <taxon>Pentapetalae</taxon>
        <taxon>rosids</taxon>
        <taxon>malvids</taxon>
        <taxon>Malvales</taxon>
        <taxon>Malvaceae</taxon>
        <taxon>Malvoideae</taxon>
        <taxon>Gossypium</taxon>
    </lineage>
</organism>
<gene>
    <name evidence="2" type="ORF">ES332_D12G188500v1</name>
</gene>
<dbReference type="EMBL" id="CM017634">
    <property type="protein sequence ID" value="TYH39594.1"/>
    <property type="molecule type" value="Genomic_DNA"/>
</dbReference>
<evidence type="ECO:0000259" key="1">
    <source>
        <dbReference type="Pfam" id="PF17807"/>
    </source>
</evidence>
<dbReference type="Proteomes" id="UP000322667">
    <property type="component" value="Chromosome D12"/>
</dbReference>
<dbReference type="InterPro" id="IPR041432">
    <property type="entry name" value="UBP13_Znf-UBP_var"/>
</dbReference>
<dbReference type="InterPro" id="IPR013083">
    <property type="entry name" value="Znf_RING/FYVE/PHD"/>
</dbReference>
<proteinExistence type="predicted"/>
<reference evidence="2 3" key="1">
    <citation type="submission" date="2019-07" db="EMBL/GenBank/DDBJ databases">
        <title>WGS assembly of Gossypium tomentosum.</title>
        <authorList>
            <person name="Chen Z.J."/>
            <person name="Sreedasyam A."/>
            <person name="Ando A."/>
            <person name="Song Q."/>
            <person name="De L."/>
            <person name="Hulse-Kemp A."/>
            <person name="Ding M."/>
            <person name="Ye W."/>
            <person name="Kirkbride R."/>
            <person name="Jenkins J."/>
            <person name="Plott C."/>
            <person name="Lovell J."/>
            <person name="Lin Y.-M."/>
            <person name="Vaughn R."/>
            <person name="Liu B."/>
            <person name="Li W."/>
            <person name="Simpson S."/>
            <person name="Scheffler B."/>
            <person name="Saski C."/>
            <person name="Grover C."/>
            <person name="Hu G."/>
            <person name="Conover J."/>
            <person name="Carlson J."/>
            <person name="Shu S."/>
            <person name="Boston L."/>
            <person name="Williams M."/>
            <person name="Peterson D."/>
            <person name="Mcgee K."/>
            <person name="Jones D."/>
            <person name="Wendel J."/>
            <person name="Stelly D."/>
            <person name="Grimwood J."/>
            <person name="Schmutz J."/>
        </authorList>
    </citation>
    <scope>NUCLEOTIDE SEQUENCE [LARGE SCALE GENOMIC DNA]</scope>
    <source>
        <strain evidence="2">7179.01</strain>
    </source>
</reference>
<dbReference type="Gene3D" id="3.30.40.10">
    <property type="entry name" value="Zinc/RING finger domain, C3HC4 (zinc finger)"/>
    <property type="match status" value="1"/>
</dbReference>
<dbReference type="AlphaFoldDB" id="A0A5D2IAG0"/>
<protein>
    <recommendedName>
        <fullName evidence="1">Ubiquitinyl hydrolase variant UBP zinc finger domain-containing protein</fullName>
    </recommendedName>
</protein>
<evidence type="ECO:0000313" key="3">
    <source>
        <dbReference type="Proteomes" id="UP000322667"/>
    </source>
</evidence>
<name>A0A5D2IAG0_GOSTO</name>